<sequence length="358" mass="40252">MTVASLRRAAAAGRQIYIHPKPTTLPHAQNNLRAFSDEAATRPQPKGFIPISKPQIVDCLGWTEFKGSDINTQLERARVAEESKADDEMYPAIVYRFVAEEGIPEVDSILSQVDFLHLAGFVSVSFNENNWLGKGLLVDFSDIVSYHTGPMWWRHSYYAEQFAEVCHHLDRRYCQATLGPVRRQWKLRVCMALNTSAAFTLGPEYSTYLQIIRPLEGELYDGDLSRCLDGFSFDPFQTGYGHVRYEIHLHPTYQAPCLWFSLHDLPADEQPLDIDTVFRRLVPEQFKQGLRGSVGGIGGISVDHHPVTGVPSFFIHPCLLGEAMEKFDCSKENYLMVWLGLVGGCVGLWVPAGMALKA</sequence>
<name>A0AAN6PGD5_9PEZI</name>
<keyword evidence="10" id="KW-1185">Reference proteome</keyword>
<gene>
    <name evidence="9" type="ORF">C8A01DRAFT_47697</name>
</gene>
<organism evidence="9 10">
    <name type="scientific">Parachaetomium inaequale</name>
    <dbReference type="NCBI Taxonomy" id="2588326"/>
    <lineage>
        <taxon>Eukaryota</taxon>
        <taxon>Fungi</taxon>
        <taxon>Dikarya</taxon>
        <taxon>Ascomycota</taxon>
        <taxon>Pezizomycotina</taxon>
        <taxon>Sordariomycetes</taxon>
        <taxon>Sordariomycetidae</taxon>
        <taxon>Sordariales</taxon>
        <taxon>Chaetomiaceae</taxon>
        <taxon>Parachaetomium</taxon>
    </lineage>
</organism>
<comment type="caution">
    <text evidence="9">The sequence shown here is derived from an EMBL/GenBank/DDBJ whole genome shotgun (WGS) entry which is preliminary data.</text>
</comment>
<accession>A0AAN6PGD5</accession>
<dbReference type="AlphaFoldDB" id="A0AAN6PGD5"/>
<dbReference type="InterPro" id="IPR007135">
    <property type="entry name" value="Atg3/Atg10"/>
</dbReference>
<evidence type="ECO:0000256" key="7">
    <source>
        <dbReference type="ARBA" id="ARBA00029833"/>
    </source>
</evidence>
<dbReference type="EMBL" id="MU854420">
    <property type="protein sequence ID" value="KAK4038746.1"/>
    <property type="molecule type" value="Genomic_DNA"/>
</dbReference>
<proteinExistence type="inferred from homology"/>
<keyword evidence="5" id="KW-0653">Protein transport</keyword>
<evidence type="ECO:0000256" key="4">
    <source>
        <dbReference type="ARBA" id="ARBA00022786"/>
    </source>
</evidence>
<evidence type="ECO:0000256" key="8">
    <source>
        <dbReference type="SAM" id="Phobius"/>
    </source>
</evidence>
<keyword evidence="6" id="KW-0072">Autophagy</keyword>
<evidence type="ECO:0000256" key="2">
    <source>
        <dbReference type="ARBA" id="ARBA00021099"/>
    </source>
</evidence>
<evidence type="ECO:0000256" key="3">
    <source>
        <dbReference type="ARBA" id="ARBA00022679"/>
    </source>
</evidence>
<keyword evidence="3" id="KW-0808">Transferase</keyword>
<protein>
    <recommendedName>
        <fullName evidence="2">Ubiquitin-like-conjugating enzyme ATG10</fullName>
    </recommendedName>
    <alternativeName>
        <fullName evidence="7">Autophagy-related protein 10</fullName>
    </alternativeName>
</protein>
<evidence type="ECO:0000256" key="6">
    <source>
        <dbReference type="ARBA" id="ARBA00023006"/>
    </source>
</evidence>
<keyword evidence="8" id="KW-0812">Transmembrane</keyword>
<evidence type="ECO:0000313" key="10">
    <source>
        <dbReference type="Proteomes" id="UP001303115"/>
    </source>
</evidence>
<dbReference type="GO" id="GO:0000422">
    <property type="term" value="P:autophagy of mitochondrion"/>
    <property type="evidence" value="ECO:0007669"/>
    <property type="project" value="TreeGrafter"/>
</dbReference>
<comment type="similarity">
    <text evidence="1">Belongs to the ATG10 family.</text>
</comment>
<dbReference type="Pfam" id="PF03987">
    <property type="entry name" value="Autophagy_act_C"/>
    <property type="match status" value="1"/>
</dbReference>
<keyword evidence="8" id="KW-1133">Transmembrane helix</keyword>
<keyword evidence="4" id="KW-0833">Ubl conjugation pathway</keyword>
<dbReference type="PANTHER" id="PTHR14957">
    <property type="entry name" value="UBIQUITIN-LIKE-CONJUGATING ENZYME ATG10"/>
    <property type="match status" value="1"/>
</dbReference>
<keyword evidence="5" id="KW-0813">Transport</keyword>
<feature type="transmembrane region" description="Helical" evidence="8">
    <location>
        <begin position="335"/>
        <end position="356"/>
    </location>
</feature>
<dbReference type="GO" id="GO:0005829">
    <property type="term" value="C:cytosol"/>
    <property type="evidence" value="ECO:0007669"/>
    <property type="project" value="TreeGrafter"/>
</dbReference>
<reference evidence="10" key="1">
    <citation type="journal article" date="2023" name="Mol. Phylogenet. Evol.">
        <title>Genome-scale phylogeny and comparative genomics of the fungal order Sordariales.</title>
        <authorList>
            <person name="Hensen N."/>
            <person name="Bonometti L."/>
            <person name="Westerberg I."/>
            <person name="Brannstrom I.O."/>
            <person name="Guillou S."/>
            <person name="Cros-Aarteil S."/>
            <person name="Calhoun S."/>
            <person name="Haridas S."/>
            <person name="Kuo A."/>
            <person name="Mondo S."/>
            <person name="Pangilinan J."/>
            <person name="Riley R."/>
            <person name="LaButti K."/>
            <person name="Andreopoulos B."/>
            <person name="Lipzen A."/>
            <person name="Chen C."/>
            <person name="Yan M."/>
            <person name="Daum C."/>
            <person name="Ng V."/>
            <person name="Clum A."/>
            <person name="Steindorff A."/>
            <person name="Ohm R.A."/>
            <person name="Martin F."/>
            <person name="Silar P."/>
            <person name="Natvig D.O."/>
            <person name="Lalanne C."/>
            <person name="Gautier V."/>
            <person name="Ament-Velasquez S.L."/>
            <person name="Kruys A."/>
            <person name="Hutchinson M.I."/>
            <person name="Powell A.J."/>
            <person name="Barry K."/>
            <person name="Miller A.N."/>
            <person name="Grigoriev I.V."/>
            <person name="Debuchy R."/>
            <person name="Gladieux P."/>
            <person name="Hiltunen Thoren M."/>
            <person name="Johannesson H."/>
        </authorList>
    </citation>
    <scope>NUCLEOTIDE SEQUENCE [LARGE SCALE GENOMIC DNA]</scope>
    <source>
        <strain evidence="10">CBS 284.82</strain>
    </source>
</reference>
<evidence type="ECO:0000256" key="1">
    <source>
        <dbReference type="ARBA" id="ARBA00005696"/>
    </source>
</evidence>
<dbReference type="GO" id="GO:0000045">
    <property type="term" value="P:autophagosome assembly"/>
    <property type="evidence" value="ECO:0007669"/>
    <property type="project" value="TreeGrafter"/>
</dbReference>
<evidence type="ECO:0000313" key="9">
    <source>
        <dbReference type="EMBL" id="KAK4038746.1"/>
    </source>
</evidence>
<dbReference type="GO" id="GO:0032446">
    <property type="term" value="P:protein modification by small protein conjugation"/>
    <property type="evidence" value="ECO:0007669"/>
    <property type="project" value="TreeGrafter"/>
</dbReference>
<dbReference type="Proteomes" id="UP001303115">
    <property type="component" value="Unassembled WGS sequence"/>
</dbReference>
<keyword evidence="8" id="KW-0472">Membrane</keyword>
<dbReference type="GO" id="GO:0061651">
    <property type="term" value="F:Atg12 conjugating enzyme activity"/>
    <property type="evidence" value="ECO:0007669"/>
    <property type="project" value="TreeGrafter"/>
</dbReference>
<dbReference type="Gene3D" id="3.30.1460.50">
    <property type="match status" value="1"/>
</dbReference>
<evidence type="ECO:0000256" key="5">
    <source>
        <dbReference type="ARBA" id="ARBA00022927"/>
    </source>
</evidence>
<dbReference type="PANTHER" id="PTHR14957:SF1">
    <property type="entry name" value="UBIQUITIN-LIKE-CONJUGATING ENZYME ATG10"/>
    <property type="match status" value="1"/>
</dbReference>
<dbReference type="GO" id="GO:0015031">
    <property type="term" value="P:protein transport"/>
    <property type="evidence" value="ECO:0007669"/>
    <property type="project" value="UniProtKB-KW"/>
</dbReference>